<protein>
    <submittedName>
        <fullName evidence="11">HAD-IC family P-type ATPase</fullName>
    </submittedName>
</protein>
<dbReference type="PROSITE" id="PS00154">
    <property type="entry name" value="ATPASE_E1_E2"/>
    <property type="match status" value="1"/>
</dbReference>
<comment type="subcellular location">
    <subcellularLocation>
        <location evidence="1">Membrane</location>
        <topology evidence="1">Multi-pass membrane protein</topology>
    </subcellularLocation>
</comment>
<proteinExistence type="inferred from homology"/>
<feature type="transmembrane region" description="Helical" evidence="9">
    <location>
        <begin position="282"/>
        <end position="304"/>
    </location>
</feature>
<keyword evidence="6" id="KW-1278">Translocase</keyword>
<evidence type="ECO:0000256" key="8">
    <source>
        <dbReference type="ARBA" id="ARBA00023136"/>
    </source>
</evidence>
<comment type="caution">
    <text evidence="11">The sequence shown here is derived from an EMBL/GenBank/DDBJ whole genome shotgun (WGS) entry which is preliminary data.</text>
</comment>
<feature type="transmembrane region" description="Helical" evidence="9">
    <location>
        <begin position="701"/>
        <end position="726"/>
    </location>
</feature>
<dbReference type="SFLD" id="SFLDS00003">
    <property type="entry name" value="Haloacid_Dehalogenase"/>
    <property type="match status" value="1"/>
</dbReference>
<dbReference type="Gene3D" id="3.40.1110.10">
    <property type="entry name" value="Calcium-transporting ATPase, cytoplasmic domain N"/>
    <property type="match status" value="1"/>
</dbReference>
<dbReference type="Proteomes" id="UP001301388">
    <property type="component" value="Unassembled WGS sequence"/>
</dbReference>
<evidence type="ECO:0000313" key="12">
    <source>
        <dbReference type="Proteomes" id="UP001301388"/>
    </source>
</evidence>
<dbReference type="InterPro" id="IPR008250">
    <property type="entry name" value="ATPase_P-typ_transduc_dom_A_sf"/>
</dbReference>
<evidence type="ECO:0000313" key="11">
    <source>
        <dbReference type="EMBL" id="MEA5478584.1"/>
    </source>
</evidence>
<dbReference type="Pfam" id="PF08282">
    <property type="entry name" value="Hydrolase_3"/>
    <property type="match status" value="1"/>
</dbReference>
<sequence length="905" mass="97610">MEEASLILLPHPWHHLTVEKVSQILGSDSDCGLTSEEVVNRQTEYGLNRLTNQSKESIWQRFIKQFQQPVQYILLVAATVTALFKEPVDAGVIFAVAVGNAVIGFIQEAKAENAIAALAEVVTVSATVLRDDQKLQISSRELTIGDLVVLAAGDKVPADLRLTDTFDLQIDESGLTGESVPIMKIIEPIDSEILLADRLNMVYAGSLVTAGQGMGFVVAIADQTETGRVAQLMQHSTNLKTPLTRKIDKLSRTLLYAVLGLAAMTLAIGLGRGGDFFETFKAAVALAVSAVPEGLPAIVTIMLASGVSRMAKRNAIVRELPAVETLGSTTVICSDKTGTLTKNQMTVQEIVAGGLSYALTGVGYAPEGHILSNQQPVDLATNQALRECLQAGLLCNDAHLQLDDDQWEVVGDPTEGALLVAAGKAGLDRDRIETELPRLDVLPFSSKTQYMATLHEHEGTRVVYIKGSIEAILPRCLNLLQPQSEQIPLDLNQAQQQAEAMSKQGLRVLAFAKKVIANHAETIEVETIEPEDLEKDLIFLGLQGMIDPPRPEAIAAVRDCHNAGIQVKMITGDHPTTAKAIAQLIGLQKVQTALTGYELSQMPPDDLRYAVESTDVFARVAPEQKLRLVEALQAKGEIVAMTGDGVNDAPALKQADIGVAMGMGTEVAKEAAQMVLTDNNFASIRTAVEEGRTVYRNLRRAIGFILPISGGESLTILLGILLGTVLPIVPVQILWINLVSAIALSLPLAFEPKSQSAMQRPPRDPNEALLSRGLLLRILIISVWNCIVTFGMFDWGLRSTNDPDIARTIAINALVSSEIFYLLSISSLVPNLVAKLRGKRRQLSYAPAIGAIGLGILQVLFSQWAVMNELFETQPLTFTQGALSLVAGLPIILWASLVQKIDPID</sequence>
<evidence type="ECO:0000259" key="10">
    <source>
        <dbReference type="SMART" id="SM00831"/>
    </source>
</evidence>
<dbReference type="PANTHER" id="PTHR43294">
    <property type="entry name" value="SODIUM/POTASSIUM-TRANSPORTING ATPASE SUBUNIT ALPHA"/>
    <property type="match status" value="1"/>
</dbReference>
<dbReference type="Gene3D" id="3.40.50.1000">
    <property type="entry name" value="HAD superfamily/HAD-like"/>
    <property type="match status" value="1"/>
</dbReference>
<evidence type="ECO:0000256" key="9">
    <source>
        <dbReference type="SAM" id="Phobius"/>
    </source>
</evidence>
<dbReference type="Gene3D" id="2.70.150.10">
    <property type="entry name" value="Calcium-transporting ATPase, cytoplasmic transduction domain A"/>
    <property type="match status" value="1"/>
</dbReference>
<dbReference type="InterPro" id="IPR001757">
    <property type="entry name" value="P_typ_ATPase"/>
</dbReference>
<dbReference type="SMART" id="SM00831">
    <property type="entry name" value="Cation_ATPase_N"/>
    <property type="match status" value="1"/>
</dbReference>
<feature type="transmembrane region" description="Helical" evidence="9">
    <location>
        <begin position="253"/>
        <end position="270"/>
    </location>
</feature>
<dbReference type="SFLD" id="SFLDF00027">
    <property type="entry name" value="p-type_atpase"/>
    <property type="match status" value="1"/>
</dbReference>
<dbReference type="Pfam" id="PF00122">
    <property type="entry name" value="E1-E2_ATPase"/>
    <property type="match status" value="1"/>
</dbReference>
<dbReference type="InterPro" id="IPR059000">
    <property type="entry name" value="ATPase_P-type_domA"/>
</dbReference>
<name>A0ABU5TK06_9CYAN</name>
<evidence type="ECO:0000256" key="6">
    <source>
        <dbReference type="ARBA" id="ARBA00022967"/>
    </source>
</evidence>
<evidence type="ECO:0000256" key="5">
    <source>
        <dbReference type="ARBA" id="ARBA00022840"/>
    </source>
</evidence>
<dbReference type="SUPFAM" id="SSF56784">
    <property type="entry name" value="HAD-like"/>
    <property type="match status" value="1"/>
</dbReference>
<keyword evidence="12" id="KW-1185">Reference proteome</keyword>
<comment type="similarity">
    <text evidence="2">Belongs to the cation transport ATPase (P-type) (TC 3.A.3) family. Type IIA subfamily.</text>
</comment>
<feature type="transmembrane region" description="Helical" evidence="9">
    <location>
        <begin position="845"/>
        <end position="866"/>
    </location>
</feature>
<dbReference type="SUPFAM" id="SSF81665">
    <property type="entry name" value="Calcium ATPase, transmembrane domain M"/>
    <property type="match status" value="1"/>
</dbReference>
<evidence type="ECO:0000256" key="2">
    <source>
        <dbReference type="ARBA" id="ARBA00005675"/>
    </source>
</evidence>
<dbReference type="SUPFAM" id="SSF81653">
    <property type="entry name" value="Calcium ATPase, transduction domain A"/>
    <property type="match status" value="1"/>
</dbReference>
<feature type="transmembrane region" description="Helical" evidence="9">
    <location>
        <begin position="732"/>
        <end position="750"/>
    </location>
</feature>
<accession>A0ABU5TK06</accession>
<feature type="domain" description="Cation-transporting P-type ATPase N-terminal" evidence="10">
    <location>
        <begin position="12"/>
        <end position="86"/>
    </location>
</feature>
<keyword evidence="3 9" id="KW-0812">Transmembrane</keyword>
<keyword evidence="4" id="KW-0547">Nucleotide-binding</keyword>
<keyword evidence="5" id="KW-0067">ATP-binding</keyword>
<evidence type="ECO:0000256" key="1">
    <source>
        <dbReference type="ARBA" id="ARBA00004141"/>
    </source>
</evidence>
<dbReference type="InterPro" id="IPR023299">
    <property type="entry name" value="ATPase_P-typ_cyto_dom_N"/>
</dbReference>
<dbReference type="InterPro" id="IPR044492">
    <property type="entry name" value="P_typ_ATPase_HD_dom"/>
</dbReference>
<dbReference type="Pfam" id="PF00689">
    <property type="entry name" value="Cation_ATPase_C"/>
    <property type="match status" value="1"/>
</dbReference>
<dbReference type="InterPro" id="IPR050510">
    <property type="entry name" value="Cation_transp_ATPase_P-type"/>
</dbReference>
<keyword evidence="7 9" id="KW-1133">Transmembrane helix</keyword>
<dbReference type="InterPro" id="IPR036412">
    <property type="entry name" value="HAD-like_sf"/>
</dbReference>
<feature type="transmembrane region" description="Helical" evidence="9">
    <location>
        <begin position="809"/>
        <end position="833"/>
    </location>
</feature>
<gene>
    <name evidence="11" type="ORF">VB774_13225</name>
</gene>
<reference evidence="11 12" key="1">
    <citation type="submission" date="2023-12" db="EMBL/GenBank/DDBJ databases">
        <title>Baltic Sea Cyanobacteria.</title>
        <authorList>
            <person name="Delbaje E."/>
            <person name="Fewer D.P."/>
            <person name="Shishido T.K."/>
        </authorList>
    </citation>
    <scope>NUCLEOTIDE SEQUENCE [LARGE SCALE GENOMIC DNA]</scope>
    <source>
        <strain evidence="11 12">UHCC 0370</strain>
    </source>
</reference>
<dbReference type="InterPro" id="IPR004014">
    <property type="entry name" value="ATPase_P-typ_cation-transptr_N"/>
</dbReference>
<dbReference type="InterPro" id="IPR006068">
    <property type="entry name" value="ATPase_P-typ_cation-transptr_C"/>
</dbReference>
<organism evidence="11 12">
    <name type="scientific">Pseudanabaena galeata UHCC 0370</name>
    <dbReference type="NCBI Taxonomy" id="3110310"/>
    <lineage>
        <taxon>Bacteria</taxon>
        <taxon>Bacillati</taxon>
        <taxon>Cyanobacteriota</taxon>
        <taxon>Cyanophyceae</taxon>
        <taxon>Pseudanabaenales</taxon>
        <taxon>Pseudanabaenaceae</taxon>
        <taxon>Pseudanabaena</taxon>
    </lineage>
</organism>
<dbReference type="Pfam" id="PF00690">
    <property type="entry name" value="Cation_ATPase_N"/>
    <property type="match status" value="1"/>
</dbReference>
<dbReference type="PANTHER" id="PTHR43294:SF20">
    <property type="entry name" value="P-TYPE ATPASE"/>
    <property type="match status" value="1"/>
</dbReference>
<evidence type="ECO:0000256" key="4">
    <source>
        <dbReference type="ARBA" id="ARBA00022741"/>
    </source>
</evidence>
<feature type="transmembrane region" description="Helical" evidence="9">
    <location>
        <begin position="774"/>
        <end position="797"/>
    </location>
</feature>
<feature type="transmembrane region" description="Helical" evidence="9">
    <location>
        <begin position="878"/>
        <end position="898"/>
    </location>
</feature>
<dbReference type="PRINTS" id="PR00120">
    <property type="entry name" value="HATPASE"/>
</dbReference>
<dbReference type="SUPFAM" id="SSF81660">
    <property type="entry name" value="Metal cation-transporting ATPase, ATP-binding domain N"/>
    <property type="match status" value="1"/>
</dbReference>
<evidence type="ECO:0000256" key="3">
    <source>
        <dbReference type="ARBA" id="ARBA00022692"/>
    </source>
</evidence>
<dbReference type="Gene3D" id="1.20.1110.10">
    <property type="entry name" value="Calcium-transporting ATPase, transmembrane domain"/>
    <property type="match status" value="1"/>
</dbReference>
<dbReference type="RefSeq" id="WP_323262049.1">
    <property type="nucleotide sequence ID" value="NZ_JAYGIE010000076.1"/>
</dbReference>
<dbReference type="InterPro" id="IPR023214">
    <property type="entry name" value="HAD_sf"/>
</dbReference>
<dbReference type="PRINTS" id="PR00119">
    <property type="entry name" value="CATATPASE"/>
</dbReference>
<keyword evidence="8 9" id="KW-0472">Membrane</keyword>
<dbReference type="SFLD" id="SFLDG00002">
    <property type="entry name" value="C1.7:_P-type_atpase_like"/>
    <property type="match status" value="1"/>
</dbReference>
<dbReference type="InterPro" id="IPR018303">
    <property type="entry name" value="ATPase_P-typ_P_site"/>
</dbReference>
<evidence type="ECO:0000256" key="7">
    <source>
        <dbReference type="ARBA" id="ARBA00022989"/>
    </source>
</evidence>
<dbReference type="Pfam" id="PF13246">
    <property type="entry name" value="Cation_ATPase"/>
    <property type="match status" value="1"/>
</dbReference>
<dbReference type="EMBL" id="JAYGIE010000076">
    <property type="protein sequence ID" value="MEA5478584.1"/>
    <property type="molecule type" value="Genomic_DNA"/>
</dbReference>
<dbReference type="NCBIfam" id="TIGR01494">
    <property type="entry name" value="ATPase_P-type"/>
    <property type="match status" value="2"/>
</dbReference>
<dbReference type="InterPro" id="IPR023298">
    <property type="entry name" value="ATPase_P-typ_TM_dom_sf"/>
</dbReference>